<keyword evidence="2" id="KW-1185">Reference proteome</keyword>
<dbReference type="Proteomes" id="UP001060085">
    <property type="component" value="Linkage Group LG08"/>
</dbReference>
<sequence>MVHNIDRVYKYGADLTPPADPHTEPLTKTLKSSLPIVVFNNSRIRFAHFSFNYLEAPVMDTESVIEFLGCVPLLQRLPSSSHRKIAQVVTMKTYDPGEYVIREGKPGDGIYFIWDGEAEVCGSVHADHENHSEFQLKRYDYFGHGEQFIYHHPYPMEIQLRSSAVLRSCCNVELPIAGTAESSQHAEVIALSKLTCLVLPHEHSNLLQTKSIWNADKAVEKSPLVELILHVEPLEVNIFQGITLPDAPKFGKVFGGQFIGQALAAASKTVDCLKLVHSLHAYFLLVGDFDMPIIYQVVRVRDGKSFATRRVEAIQKGNVVFTLLASFQKEEEGFDHQVATMPSVPDPEMLLSMEELRERRLTDPRLPRSYRNKVAAAKFTPWPIEIRFCEPNTNTNQTRSPPRLIFNSSMSTILKYWFRARGKLSDDQALHRCVAGYASDLIFLSVSLNPHREKSLKASAVSLDHSMWFHRPFRADDWLLFVIYSPAAYNARGFVSGQMFTRKGEIIDGGSAQFKVLIFFMLSAGYIIDSRGAIKENEDSTRIGYQAKALRLVIEVVILENAALHEAGTYFSKRLVSFRKRSLLKRFSWTPKVQKNCTSMEAGLGPDEAEQSSLIPGLPDDISLSCLARVPRKYHAVLKCVSKQWRDLICSEEWYAYRKKHHLGETWIYALCRDKFDQLCCYVLDPNQLRKGWKRIQGLPCCCLKRKGMGFEVLGKKLYLFGGCGWIEDATSEVYCYDAAANSWSEAAPLSVARCYFTCQAVHGKIFAIGGLGPRSCNPHSWETYDPQSNCWHYHLDSNFLPDIDDSVLLDGKIYVRCSSSFSSRGVVYDPTSGTTEHADPDMVMGWKGPAVVVNETLYVLNQTSGTRLTMWQKDVRQWLAVRRFSSHLTRPPCRLVAIGKNLFIIGKDLSTVVFEAENAGNTNGVSIGSSVTMSNSDAADMILNTNDANLI</sequence>
<evidence type="ECO:0000313" key="1">
    <source>
        <dbReference type="EMBL" id="KAI5647243.1"/>
    </source>
</evidence>
<gene>
    <name evidence="1" type="ORF">M9H77_33248</name>
</gene>
<protein>
    <submittedName>
        <fullName evidence="1">Uncharacterized protein</fullName>
    </submittedName>
</protein>
<proteinExistence type="predicted"/>
<comment type="caution">
    <text evidence="1">The sequence shown here is derived from an EMBL/GenBank/DDBJ whole genome shotgun (WGS) entry which is preliminary data.</text>
</comment>
<name>A0ACB9ZJL9_CATRO</name>
<dbReference type="EMBL" id="CM044708">
    <property type="protein sequence ID" value="KAI5647243.1"/>
    <property type="molecule type" value="Genomic_DNA"/>
</dbReference>
<accession>A0ACB9ZJL9</accession>
<reference evidence="2" key="1">
    <citation type="journal article" date="2023" name="Nat. Plants">
        <title>Single-cell RNA sequencing provides a high-resolution roadmap for understanding the multicellular compartmentation of specialized metabolism.</title>
        <authorList>
            <person name="Sun S."/>
            <person name="Shen X."/>
            <person name="Li Y."/>
            <person name="Li Y."/>
            <person name="Wang S."/>
            <person name="Li R."/>
            <person name="Zhang H."/>
            <person name="Shen G."/>
            <person name="Guo B."/>
            <person name="Wei J."/>
            <person name="Xu J."/>
            <person name="St-Pierre B."/>
            <person name="Chen S."/>
            <person name="Sun C."/>
        </authorList>
    </citation>
    <scope>NUCLEOTIDE SEQUENCE [LARGE SCALE GENOMIC DNA]</scope>
</reference>
<evidence type="ECO:0000313" key="2">
    <source>
        <dbReference type="Proteomes" id="UP001060085"/>
    </source>
</evidence>
<organism evidence="1 2">
    <name type="scientific">Catharanthus roseus</name>
    <name type="common">Madagascar periwinkle</name>
    <name type="synonym">Vinca rosea</name>
    <dbReference type="NCBI Taxonomy" id="4058"/>
    <lineage>
        <taxon>Eukaryota</taxon>
        <taxon>Viridiplantae</taxon>
        <taxon>Streptophyta</taxon>
        <taxon>Embryophyta</taxon>
        <taxon>Tracheophyta</taxon>
        <taxon>Spermatophyta</taxon>
        <taxon>Magnoliopsida</taxon>
        <taxon>eudicotyledons</taxon>
        <taxon>Gunneridae</taxon>
        <taxon>Pentapetalae</taxon>
        <taxon>asterids</taxon>
        <taxon>lamiids</taxon>
        <taxon>Gentianales</taxon>
        <taxon>Apocynaceae</taxon>
        <taxon>Rauvolfioideae</taxon>
        <taxon>Vinceae</taxon>
        <taxon>Catharanthinae</taxon>
        <taxon>Catharanthus</taxon>
    </lineage>
</organism>